<dbReference type="Proteomes" id="UP000008810">
    <property type="component" value="Chromosome 1"/>
</dbReference>
<dbReference type="EMBL" id="CM000880">
    <property type="protein sequence ID" value="PNT74438.1"/>
    <property type="molecule type" value="Genomic_DNA"/>
</dbReference>
<organism evidence="1">
    <name type="scientific">Brachypodium distachyon</name>
    <name type="common">Purple false brome</name>
    <name type="synonym">Trachynia distachya</name>
    <dbReference type="NCBI Taxonomy" id="15368"/>
    <lineage>
        <taxon>Eukaryota</taxon>
        <taxon>Viridiplantae</taxon>
        <taxon>Streptophyta</taxon>
        <taxon>Embryophyta</taxon>
        <taxon>Tracheophyta</taxon>
        <taxon>Spermatophyta</taxon>
        <taxon>Magnoliopsida</taxon>
        <taxon>Liliopsida</taxon>
        <taxon>Poales</taxon>
        <taxon>Poaceae</taxon>
        <taxon>BOP clade</taxon>
        <taxon>Pooideae</taxon>
        <taxon>Stipodae</taxon>
        <taxon>Brachypodieae</taxon>
        <taxon>Brachypodium</taxon>
    </lineage>
</organism>
<dbReference type="InParanoid" id="A0A2K2DJI1"/>
<dbReference type="AlphaFoldDB" id="A0A2K2DJI1"/>
<keyword evidence="3" id="KW-1185">Reference proteome</keyword>
<proteinExistence type="predicted"/>
<gene>
    <name evidence="1" type="ORF">BRADI_1g14615v3</name>
</gene>
<accession>A0A2K2DJI1</accession>
<evidence type="ECO:0000313" key="1">
    <source>
        <dbReference type="EMBL" id="PNT74438.1"/>
    </source>
</evidence>
<name>A0A2K2DJI1_BRADI</name>
<evidence type="ECO:0000313" key="2">
    <source>
        <dbReference type="EnsemblPlants" id="PNT74438"/>
    </source>
</evidence>
<protein>
    <submittedName>
        <fullName evidence="1 2">Uncharacterized protein</fullName>
    </submittedName>
</protein>
<dbReference type="Gramene" id="PNT74438">
    <property type="protein sequence ID" value="PNT74438"/>
    <property type="gene ID" value="BRADI_1g14615v3"/>
</dbReference>
<reference evidence="2" key="3">
    <citation type="submission" date="2018-08" db="UniProtKB">
        <authorList>
            <consortium name="EnsemblPlants"/>
        </authorList>
    </citation>
    <scope>IDENTIFICATION</scope>
    <source>
        <strain evidence="2">cv. Bd21</strain>
    </source>
</reference>
<reference evidence="1 2" key="1">
    <citation type="journal article" date="2010" name="Nature">
        <title>Genome sequencing and analysis of the model grass Brachypodium distachyon.</title>
        <authorList>
            <consortium name="International Brachypodium Initiative"/>
        </authorList>
    </citation>
    <scope>NUCLEOTIDE SEQUENCE [LARGE SCALE GENOMIC DNA]</scope>
    <source>
        <strain evidence="1 2">Bd21</strain>
    </source>
</reference>
<dbReference type="EnsemblPlants" id="PNT74438">
    <property type="protein sequence ID" value="PNT74438"/>
    <property type="gene ID" value="BRADI_1g14615v3"/>
</dbReference>
<evidence type="ECO:0000313" key="3">
    <source>
        <dbReference type="Proteomes" id="UP000008810"/>
    </source>
</evidence>
<reference evidence="1" key="2">
    <citation type="submission" date="2017-06" db="EMBL/GenBank/DDBJ databases">
        <title>WGS assembly of Brachypodium distachyon.</title>
        <authorList>
            <consortium name="The International Brachypodium Initiative"/>
            <person name="Lucas S."/>
            <person name="Harmon-Smith M."/>
            <person name="Lail K."/>
            <person name="Tice H."/>
            <person name="Grimwood J."/>
            <person name="Bruce D."/>
            <person name="Barry K."/>
            <person name="Shu S."/>
            <person name="Lindquist E."/>
            <person name="Wang M."/>
            <person name="Pitluck S."/>
            <person name="Vogel J.P."/>
            <person name="Garvin D.F."/>
            <person name="Mockler T.C."/>
            <person name="Schmutz J."/>
            <person name="Rokhsar D."/>
            <person name="Bevan M.W."/>
        </authorList>
    </citation>
    <scope>NUCLEOTIDE SEQUENCE</scope>
    <source>
        <strain evidence="1">Bd21</strain>
    </source>
</reference>
<sequence>MLDLQELDSEISATIWRFFLSKGSGTLGKFLGRADGPVPSPVPHCTIYKIINILHLHHSTIIYVGFHSCKARV</sequence>